<protein>
    <recommendedName>
        <fullName evidence="3">Polyketide cyclase</fullName>
    </recommendedName>
</protein>
<evidence type="ECO:0000313" key="1">
    <source>
        <dbReference type="EMBL" id="CTQ79102.1"/>
    </source>
</evidence>
<evidence type="ECO:0008006" key="3">
    <source>
        <dbReference type="Google" id="ProtNLM"/>
    </source>
</evidence>
<reference evidence="2" key="1">
    <citation type="submission" date="2015-07" db="EMBL/GenBank/DDBJ databases">
        <authorList>
            <person name="Rodrigo-Torres Lidia"/>
            <person name="Arahal R.David."/>
        </authorList>
    </citation>
    <scope>NUCLEOTIDE SEQUENCE [LARGE SCALE GENOMIC DNA]</scope>
    <source>
        <strain evidence="2">CECT 5096</strain>
    </source>
</reference>
<organism evidence="1 2">
    <name type="scientific">Roseibium album</name>
    <dbReference type="NCBI Taxonomy" id="311410"/>
    <lineage>
        <taxon>Bacteria</taxon>
        <taxon>Pseudomonadati</taxon>
        <taxon>Pseudomonadota</taxon>
        <taxon>Alphaproteobacteria</taxon>
        <taxon>Hyphomicrobiales</taxon>
        <taxon>Stappiaceae</taxon>
        <taxon>Roseibium</taxon>
    </lineage>
</organism>
<dbReference type="STRING" id="311410.LA5095_05764"/>
<dbReference type="GeneID" id="97673242"/>
<keyword evidence="2" id="KW-1185">Reference proteome</keyword>
<accession>A0A0M7AX46</accession>
<dbReference type="SUPFAM" id="SSF55961">
    <property type="entry name" value="Bet v1-like"/>
    <property type="match status" value="1"/>
</dbReference>
<dbReference type="InterPro" id="IPR023393">
    <property type="entry name" value="START-like_dom_sf"/>
</dbReference>
<proteinExistence type="predicted"/>
<dbReference type="EMBL" id="CXWC01000017">
    <property type="protein sequence ID" value="CTQ79102.1"/>
    <property type="molecule type" value="Genomic_DNA"/>
</dbReference>
<gene>
    <name evidence="1" type="ORF">LA5096_06014</name>
</gene>
<sequence length="129" mass="14346">MSKRQTDARASTPVIDDEETVGMVLEYELEAPPEKIWRALTIQEYRERWLPGSDLAAVEPMAEVTGEQICFRMRDSDPPHLESVVTFQLTPQGNGGTVLRVTHRLIDSRLVSPMPGAANSNEPVLMQAA</sequence>
<dbReference type="RefSeq" id="WP_199485855.1">
    <property type="nucleotide sequence ID" value="NZ_CXWA01000014.1"/>
</dbReference>
<dbReference type="Proteomes" id="UP000049983">
    <property type="component" value="Unassembled WGS sequence"/>
</dbReference>
<name>A0A0M7AX46_9HYPH</name>
<dbReference type="AlphaFoldDB" id="A0A0M7AX46"/>
<dbReference type="Gene3D" id="3.30.530.20">
    <property type="match status" value="2"/>
</dbReference>
<evidence type="ECO:0000313" key="2">
    <source>
        <dbReference type="Proteomes" id="UP000049983"/>
    </source>
</evidence>